<name>A0A1I5DJN9_9FLAO</name>
<keyword evidence="3" id="KW-1185">Reference proteome</keyword>
<feature type="chain" id="PRO_5011527359" evidence="1">
    <location>
        <begin position="24"/>
        <end position="185"/>
    </location>
</feature>
<gene>
    <name evidence="2" type="ORF">SAMN05421741_11625</name>
</gene>
<organism evidence="2 3">
    <name type="scientific">Paenimyroides ummariense</name>
    <dbReference type="NCBI Taxonomy" id="913024"/>
    <lineage>
        <taxon>Bacteria</taxon>
        <taxon>Pseudomonadati</taxon>
        <taxon>Bacteroidota</taxon>
        <taxon>Flavobacteriia</taxon>
        <taxon>Flavobacteriales</taxon>
        <taxon>Flavobacteriaceae</taxon>
        <taxon>Paenimyroides</taxon>
    </lineage>
</organism>
<evidence type="ECO:0000256" key="1">
    <source>
        <dbReference type="SAM" id="SignalP"/>
    </source>
</evidence>
<dbReference type="RefSeq" id="WP_143095635.1">
    <property type="nucleotide sequence ID" value="NZ_FOVI01000016.1"/>
</dbReference>
<dbReference type="OrthoDB" id="1464565at2"/>
<proteinExistence type="predicted"/>
<protein>
    <submittedName>
        <fullName evidence="2">Uncharacterized protein</fullName>
    </submittedName>
</protein>
<keyword evidence="1" id="KW-0732">Signal</keyword>
<evidence type="ECO:0000313" key="2">
    <source>
        <dbReference type="EMBL" id="SFN99423.1"/>
    </source>
</evidence>
<dbReference type="EMBL" id="FOVI01000016">
    <property type="protein sequence ID" value="SFN99423.1"/>
    <property type="molecule type" value="Genomic_DNA"/>
</dbReference>
<reference evidence="3" key="1">
    <citation type="submission" date="2016-10" db="EMBL/GenBank/DDBJ databases">
        <authorList>
            <person name="Varghese N."/>
            <person name="Submissions S."/>
        </authorList>
    </citation>
    <scope>NUCLEOTIDE SEQUENCE [LARGE SCALE GENOMIC DNA]</scope>
    <source>
        <strain evidence="3">DS-12</strain>
    </source>
</reference>
<accession>A0A1I5DJN9</accession>
<dbReference type="AlphaFoldDB" id="A0A1I5DJN9"/>
<evidence type="ECO:0000313" key="3">
    <source>
        <dbReference type="Proteomes" id="UP000199036"/>
    </source>
</evidence>
<sequence length="185" mass="21119">MNIKISKITASILLSVLFNTAFCQDKIDFSKCKPTMPNPRHFCGEVGAKGSYKGADGSFDYSYQKIMYDSACADLDNMPEKEVNQKLRDWWDLYKDKLTCDNVQFNVPNGSVFKFAIRANLTAFIDDAIYAKFDLNYVDKADGRTVLDYTKDELNKQTTSSPIRKVLQEYYDRLRAAGAKHKSEL</sequence>
<dbReference type="Proteomes" id="UP000199036">
    <property type="component" value="Unassembled WGS sequence"/>
</dbReference>
<dbReference type="STRING" id="913024.SAMN05421741_11625"/>
<feature type="signal peptide" evidence="1">
    <location>
        <begin position="1"/>
        <end position="23"/>
    </location>
</feature>